<gene>
    <name evidence="1" type="ORF">BHC54_10135</name>
</gene>
<dbReference type="EMBL" id="MEIL01000029">
    <property type="protein sequence ID" value="PIT38839.1"/>
    <property type="molecule type" value="Genomic_DNA"/>
</dbReference>
<evidence type="ECO:0000313" key="2">
    <source>
        <dbReference type="Proteomes" id="UP000230202"/>
    </source>
</evidence>
<protein>
    <submittedName>
        <fullName evidence="1">Uncharacterized protein</fullName>
    </submittedName>
</protein>
<organism evidence="1 2">
    <name type="scientific">Snodgrassella alvi</name>
    <dbReference type="NCBI Taxonomy" id="1196083"/>
    <lineage>
        <taxon>Bacteria</taxon>
        <taxon>Pseudomonadati</taxon>
        <taxon>Pseudomonadota</taxon>
        <taxon>Betaproteobacteria</taxon>
        <taxon>Neisseriales</taxon>
        <taxon>Neisseriaceae</taxon>
        <taxon>Snodgrassella</taxon>
    </lineage>
</organism>
<accession>A0A2N9X6N6</accession>
<sequence>MRYYKNIITISIFSLCLTGCYEWVVRFWNGDTQRLSPSEKKASEECFQELESIPEPKAYIGSKEMQDWLIKVYIPAKNACMKRKGF</sequence>
<evidence type="ECO:0000313" key="1">
    <source>
        <dbReference type="EMBL" id="PIT38839.1"/>
    </source>
</evidence>
<dbReference type="Proteomes" id="UP000230202">
    <property type="component" value="Unassembled WGS sequence"/>
</dbReference>
<keyword evidence="2" id="KW-1185">Reference proteome</keyword>
<reference evidence="1" key="1">
    <citation type="journal article" date="2017" name="MBio">
        <title>Type VI secretion-mediated competition in the bee gut microbiome.</title>
        <authorList>
            <person name="Steele M.I."/>
            <person name="Kwong W.K."/>
            <person name="Powell J.E."/>
            <person name="Whiteley M."/>
            <person name="Moran N.A."/>
        </authorList>
    </citation>
    <scope>NUCLEOTIDE SEQUENCE [LARGE SCALE GENOMIC DNA]</scope>
    <source>
        <strain evidence="1">WkB273</strain>
    </source>
</reference>
<dbReference type="AlphaFoldDB" id="A0A2N9X6N6"/>
<dbReference type="RefSeq" id="WP_100152689.1">
    <property type="nucleotide sequence ID" value="NZ_CP160326.2"/>
</dbReference>
<name>A0A2N9X6N6_9NEIS</name>
<proteinExistence type="predicted"/>
<comment type="caution">
    <text evidence="1">The sequence shown here is derived from an EMBL/GenBank/DDBJ whole genome shotgun (WGS) entry which is preliminary data.</text>
</comment>